<dbReference type="Proteomes" id="UP000226431">
    <property type="component" value="Unassembled WGS sequence"/>
</dbReference>
<accession>A0A2C5Y3K4</accession>
<evidence type="ECO:0000256" key="1">
    <source>
        <dbReference type="SAM" id="Phobius"/>
    </source>
</evidence>
<evidence type="ECO:0000313" key="2">
    <source>
        <dbReference type="EMBL" id="PHH62233.1"/>
    </source>
</evidence>
<feature type="transmembrane region" description="Helical" evidence="1">
    <location>
        <begin position="51"/>
        <end position="71"/>
    </location>
</feature>
<protein>
    <submittedName>
        <fullName evidence="2">Uncharacterized protein</fullName>
    </submittedName>
</protein>
<sequence length="99" mass="10465">MAPSTGPVDGPRGPLGLQWTWRIHRCPCPDPDWLEAADRGTGSEPDTLEPAAAGLGWAGLILTCHFGGLIWSRQIRRVDGLGQGCSSWFPAFLGGGALP</sequence>
<reference evidence="2 3" key="1">
    <citation type="submission" date="2017-06" db="EMBL/GenBank/DDBJ databases">
        <title>Ant-infecting Ophiocordyceps genomes reveal a high diversity of potential behavioral manipulation genes and a possible major role for enterotoxins.</title>
        <authorList>
            <person name="De Bekker C."/>
            <person name="Evans H.C."/>
            <person name="Brachmann A."/>
            <person name="Hughes D.P."/>
        </authorList>
    </citation>
    <scope>NUCLEOTIDE SEQUENCE [LARGE SCALE GENOMIC DNA]</scope>
    <source>
        <strain evidence="2 3">Map16</strain>
    </source>
</reference>
<keyword evidence="1" id="KW-1133">Transmembrane helix</keyword>
<keyword evidence="1" id="KW-0472">Membrane</keyword>
<dbReference type="AlphaFoldDB" id="A0A2C5Y3K4"/>
<comment type="caution">
    <text evidence="2">The sequence shown here is derived from an EMBL/GenBank/DDBJ whole genome shotgun (WGS) entry which is preliminary data.</text>
</comment>
<proteinExistence type="predicted"/>
<dbReference type="EMBL" id="NJES01001547">
    <property type="protein sequence ID" value="PHH62233.1"/>
    <property type="molecule type" value="Genomic_DNA"/>
</dbReference>
<evidence type="ECO:0000313" key="3">
    <source>
        <dbReference type="Proteomes" id="UP000226431"/>
    </source>
</evidence>
<keyword evidence="1" id="KW-0812">Transmembrane</keyword>
<organism evidence="2 3">
    <name type="scientific">Ophiocordyceps camponoti-rufipedis</name>
    <dbReference type="NCBI Taxonomy" id="2004952"/>
    <lineage>
        <taxon>Eukaryota</taxon>
        <taxon>Fungi</taxon>
        <taxon>Dikarya</taxon>
        <taxon>Ascomycota</taxon>
        <taxon>Pezizomycotina</taxon>
        <taxon>Sordariomycetes</taxon>
        <taxon>Hypocreomycetidae</taxon>
        <taxon>Hypocreales</taxon>
        <taxon>Ophiocordycipitaceae</taxon>
        <taxon>Ophiocordyceps</taxon>
    </lineage>
</organism>
<gene>
    <name evidence="2" type="ORF">CDD80_1371</name>
</gene>
<name>A0A2C5Y3K4_9HYPO</name>
<keyword evidence="3" id="KW-1185">Reference proteome</keyword>